<name>A0AAD4L9E2_9AGAM</name>
<sequence length="1331" mass="147883">MARVALPLPPSLGPHICVISSLDLADLLSSLSLPPLPQILQSFSPLPQVTTRTTSLTPVPLTAFALRFSDLAEIEEGCREDEEERAGRTIDWISARISSRCAKWIEDWERIQAAATENDKAYKSRTPWWNEVRQCVEGDHIPSKFEGWNHPVAIVYAVSTMLANPLQTLAQLHARPLQFPSWVDTTHLRYSLIIHPENSPLTNEEATALFNAVKKQYGLHSYLLPLALPSPPPPPVPVPIPPPRLPSTPQSVLQTPDPSAMAPESVSGSRAARDVNGLRLTDRDIQQIAKFVREFVSMCLVPWMEKCVADWNENFTSTRRLPSRLFSSTRRLFGSGTASPAPVQSAPSPTSTGSFSSITGVFPGGEPPSQQRRLAEFATILGDLKPATNVWEALRKDGKSGSEVLPLLLSPSPAVTFHVSHALSTITSSGTEASAQLRALTYAVRWEAGPGFLTSPSEGDRWLVWAASSGEEPPSALLLAQAAHLSVRKHALRRAALWYLFAANRLEKSGIKPLTVYFLHKARELYITSPEKGLSPSFWDAEGIETQASTRFDGILPGLEHALGRLHYTTGEVRRAVQLFLSLLRPSSGPTSPPEDPSEAPKDIVMDNIFLEDFRLAFQHLKDTSGSEFRTADLTLPATFFNPRLTRVRLPGDAVGGDPVAWQSQEDIWTTFWKTRGRETLHRPGKASVNESFWVDLVVHNPFDSEVNLSDLTVVVAGPPDSLDWTPDLVDVEVLDEIVLDPRETRTIPLSVLAKRPITLQITDVSYSFLSLLPAKESLVIRGRRLQDTPFQRQNKVYAPDVVVKVEVEDATQRLSAQFFDDNRLVLYHGERKQMRIWLSNVGTQAIGDIWLVGGREDEFWVEESRDQEAEVSALASETFISDNSLLPRTPYRIPFPPTENPSFPPGANFEVPFVLHANKLGEQELCLMFTFREGEGLSFHCVRLARFFEVRPLLSATLTFGPGQGLENLFTSCLEVRNISPSTSVTVSQVVTLSPTWSCNPLTSLNSESLLPSQSSQLPIGLNPRKGTHDFNDTFNFVVGKLTHILKGQPVDESLPPPITILCNHINETPSYSIQTRSMMSFLHQGRRNIIIRQLAAQHLYIAPAIHPHIFPLYHPHSLDIILFWDVPSDGRSGHILVSGGILGAEHGALNAAIQEAEEMKVKRSMYAETQRERSSVLEAIRASEWNAEMNPVSLVTIEPDVVRHNFSELSCHVPVTLMLRNFSMTHPSRYTLKLASEVTPDNPSGLKSLAPPSWIGRLTFRGTLEPMQHTVLKPTLLATGPDMYTLDGWQLEVEVGQRTDQGWQTIYRYLEKPSRDHRPCVTVVAVTPP</sequence>
<gene>
    <name evidence="2" type="ORF">EDB92DRAFT_1804405</name>
</gene>
<feature type="compositionally biased region" description="Pro residues" evidence="1">
    <location>
        <begin position="234"/>
        <end position="246"/>
    </location>
</feature>
<protein>
    <submittedName>
        <fullName evidence="2">ER-golgi trafficking TRAPP I complex 85 kDa subunit-domain-containing protein</fullName>
    </submittedName>
</protein>
<dbReference type="Proteomes" id="UP001201163">
    <property type="component" value="Unassembled WGS sequence"/>
</dbReference>
<keyword evidence="3" id="KW-1185">Reference proteome</keyword>
<comment type="caution">
    <text evidence="2">The sequence shown here is derived from an EMBL/GenBank/DDBJ whole genome shotgun (WGS) entry which is preliminary data.</text>
</comment>
<proteinExistence type="predicted"/>
<dbReference type="EMBL" id="JAKELL010000098">
    <property type="protein sequence ID" value="KAH8982598.1"/>
    <property type="molecule type" value="Genomic_DNA"/>
</dbReference>
<dbReference type="InterPro" id="IPR024420">
    <property type="entry name" value="TRAPP_III_complex_Trs85"/>
</dbReference>
<dbReference type="PANTHER" id="PTHR12975">
    <property type="entry name" value="TRANSPORT PROTEIN TRAPP"/>
    <property type="match status" value="1"/>
</dbReference>
<organism evidence="2 3">
    <name type="scientific">Lactarius akahatsu</name>
    <dbReference type="NCBI Taxonomy" id="416441"/>
    <lineage>
        <taxon>Eukaryota</taxon>
        <taxon>Fungi</taxon>
        <taxon>Dikarya</taxon>
        <taxon>Basidiomycota</taxon>
        <taxon>Agaricomycotina</taxon>
        <taxon>Agaricomycetes</taxon>
        <taxon>Russulales</taxon>
        <taxon>Russulaceae</taxon>
        <taxon>Lactarius</taxon>
    </lineage>
</organism>
<feature type="region of interest" description="Disordered" evidence="1">
    <location>
        <begin position="234"/>
        <end position="271"/>
    </location>
</feature>
<evidence type="ECO:0000313" key="2">
    <source>
        <dbReference type="EMBL" id="KAH8982598.1"/>
    </source>
</evidence>
<evidence type="ECO:0000256" key="1">
    <source>
        <dbReference type="SAM" id="MobiDB-lite"/>
    </source>
</evidence>
<reference evidence="2" key="1">
    <citation type="submission" date="2022-01" db="EMBL/GenBank/DDBJ databases">
        <title>Comparative genomics reveals a dynamic genome evolution in the ectomycorrhizal milk-cap (Lactarius) mushrooms.</title>
        <authorList>
            <consortium name="DOE Joint Genome Institute"/>
            <person name="Lebreton A."/>
            <person name="Tang N."/>
            <person name="Kuo A."/>
            <person name="LaButti K."/>
            <person name="Drula E."/>
            <person name="Barry K."/>
            <person name="Clum A."/>
            <person name="Lipzen A."/>
            <person name="Mousain D."/>
            <person name="Ng V."/>
            <person name="Wang R."/>
            <person name="Wang X."/>
            <person name="Dai Y."/>
            <person name="Henrissat B."/>
            <person name="Grigoriev I.V."/>
            <person name="Guerin-Laguette A."/>
            <person name="Yu F."/>
            <person name="Martin F.M."/>
        </authorList>
    </citation>
    <scope>NUCLEOTIDE SEQUENCE</scope>
    <source>
        <strain evidence="2">QP</strain>
    </source>
</reference>
<feature type="region of interest" description="Disordered" evidence="1">
    <location>
        <begin position="335"/>
        <end position="369"/>
    </location>
</feature>
<feature type="compositionally biased region" description="Low complexity" evidence="1">
    <location>
        <begin position="337"/>
        <end position="352"/>
    </location>
</feature>
<dbReference type="Pfam" id="PF12739">
    <property type="entry name" value="TRAPPC-Trs85"/>
    <property type="match status" value="1"/>
</dbReference>
<dbReference type="GO" id="GO:1990072">
    <property type="term" value="C:TRAPPIII protein complex"/>
    <property type="evidence" value="ECO:0007669"/>
    <property type="project" value="TreeGrafter"/>
</dbReference>
<evidence type="ECO:0000313" key="3">
    <source>
        <dbReference type="Proteomes" id="UP001201163"/>
    </source>
</evidence>
<dbReference type="PANTHER" id="PTHR12975:SF6">
    <property type="entry name" value="TRAFFICKING PROTEIN PARTICLE COMPLEX SUBUNIT 8"/>
    <property type="match status" value="1"/>
</dbReference>
<accession>A0AAD4L9E2</accession>